<evidence type="ECO:0008006" key="3">
    <source>
        <dbReference type="Google" id="ProtNLM"/>
    </source>
</evidence>
<organism evidence="1 2">
    <name type="scientific">Stygiobacter electus</name>
    <dbReference type="NCBI Taxonomy" id="3032292"/>
    <lineage>
        <taxon>Bacteria</taxon>
        <taxon>Pseudomonadati</taxon>
        <taxon>Ignavibacteriota</taxon>
        <taxon>Ignavibacteria</taxon>
        <taxon>Ignavibacteriales</taxon>
        <taxon>Melioribacteraceae</taxon>
        <taxon>Stygiobacter</taxon>
    </lineage>
</organism>
<comment type="caution">
    <text evidence="1">The sequence shown here is derived from an EMBL/GenBank/DDBJ whole genome shotgun (WGS) entry which is preliminary data.</text>
</comment>
<evidence type="ECO:0000313" key="1">
    <source>
        <dbReference type="EMBL" id="MDF1612827.1"/>
    </source>
</evidence>
<protein>
    <recommendedName>
        <fullName evidence="3">Glycosyltransferase 2-like domain-containing protein</fullName>
    </recommendedName>
</protein>
<reference evidence="1" key="1">
    <citation type="submission" date="2023-03" db="EMBL/GenBank/DDBJ databases">
        <title>Stygiobacter electus gen. nov., sp. nov., facultatively anaerobic thermotolerant bacterium of the class Ignavibacteria from a well of Yessentuki mineral water deposit.</title>
        <authorList>
            <person name="Podosokorskaya O.A."/>
            <person name="Elcheninov A.G."/>
            <person name="Petrova N.F."/>
            <person name="Zavarzina D.G."/>
            <person name="Kublanov I.V."/>
            <person name="Merkel A.Y."/>
        </authorList>
    </citation>
    <scope>NUCLEOTIDE SEQUENCE</scope>
    <source>
        <strain evidence="1">09-Me</strain>
    </source>
</reference>
<dbReference type="AlphaFoldDB" id="A0AAE3TEX5"/>
<keyword evidence="2" id="KW-1185">Reference proteome</keyword>
<proteinExistence type="predicted"/>
<dbReference type="InterPro" id="IPR029044">
    <property type="entry name" value="Nucleotide-diphossugar_trans"/>
</dbReference>
<dbReference type="Gene3D" id="3.90.550.10">
    <property type="entry name" value="Spore Coat Polysaccharide Biosynthesis Protein SpsA, Chain A"/>
    <property type="match status" value="1"/>
</dbReference>
<accession>A0AAE3TEX5</accession>
<sequence length="439" mass="52012">MNQPKIVKNYLKKFSCDKWKLFVNDDQLFENIFVIPAIDEYENLKKLFTSILANDKEYFSNTLFLIVINNLKSSAKQVKDKNQKTISYFKSIIKSKVIDELSEKIISSKLNIGIVDASTENNEMPEKEGGVGFARKIGMDLALKYFDYESTKIKMLFCLDADCIVQDNYLKTLVDEVNNKNIAAGYVEYEHLLPDDDEEKKAIIIYEIFLRYYVLGLKYANSPFAFDTIGSTMFCDFEHYIKIGGMNKRKAAEDFYFLEKLAKLTKIQKINKTKIYPSSRKSWRVPFGTGQRVQRYFQNTHNENLVYHPQSFEILKKWIEVFFTNDIFTSDEYLFKANEIHVELKNFLVLHSFNVAWNKIINETEKKEQIQKQKLFWFDGFRTLKLIHHLRDNAFPMVYFDEALDKLFSLLKIEFENPNKKLSWEYMFSYLEKLRQVNF</sequence>
<name>A0AAE3TEX5_9BACT</name>
<dbReference type="EMBL" id="JARGDL010000019">
    <property type="protein sequence ID" value="MDF1612827.1"/>
    <property type="molecule type" value="Genomic_DNA"/>
</dbReference>
<evidence type="ECO:0000313" key="2">
    <source>
        <dbReference type="Proteomes" id="UP001221302"/>
    </source>
</evidence>
<gene>
    <name evidence="1" type="ORF">P0M35_11745</name>
</gene>
<dbReference type="SUPFAM" id="SSF53448">
    <property type="entry name" value="Nucleotide-diphospho-sugar transferases"/>
    <property type="match status" value="1"/>
</dbReference>
<dbReference type="Proteomes" id="UP001221302">
    <property type="component" value="Unassembled WGS sequence"/>
</dbReference>
<dbReference type="RefSeq" id="WP_321536598.1">
    <property type="nucleotide sequence ID" value="NZ_JARGDL010000019.1"/>
</dbReference>